<proteinExistence type="predicted"/>
<gene>
    <name evidence="1" type="ORF">SAMN05660703_2431</name>
</gene>
<dbReference type="Pfam" id="PF02810">
    <property type="entry name" value="SEC-C"/>
    <property type="match status" value="1"/>
</dbReference>
<keyword evidence="2" id="KW-1185">Reference proteome</keyword>
<organism evidence="1 2">
    <name type="scientific">Cellulophaga tyrosinoxydans</name>
    <dbReference type="NCBI Taxonomy" id="504486"/>
    <lineage>
        <taxon>Bacteria</taxon>
        <taxon>Pseudomonadati</taxon>
        <taxon>Bacteroidota</taxon>
        <taxon>Flavobacteriia</taxon>
        <taxon>Flavobacteriales</taxon>
        <taxon>Flavobacteriaceae</taxon>
        <taxon>Cellulophaga</taxon>
    </lineage>
</organism>
<reference evidence="1 2" key="1">
    <citation type="submission" date="2017-04" db="EMBL/GenBank/DDBJ databases">
        <authorList>
            <person name="Afonso C.L."/>
            <person name="Miller P.J."/>
            <person name="Scott M.A."/>
            <person name="Spackman E."/>
            <person name="Goraichik I."/>
            <person name="Dimitrov K.M."/>
            <person name="Suarez D.L."/>
            <person name="Swayne D.E."/>
        </authorList>
    </citation>
    <scope>NUCLEOTIDE SEQUENCE [LARGE SCALE GENOMIC DNA]</scope>
    <source>
        <strain evidence="1 2">DSM 21164</strain>
    </source>
</reference>
<dbReference type="STRING" id="504486.SAMN05660703_2431"/>
<accession>A0A1W2BIK9</accession>
<dbReference type="SUPFAM" id="SSF54495">
    <property type="entry name" value="UBC-like"/>
    <property type="match status" value="1"/>
</dbReference>
<evidence type="ECO:0000313" key="2">
    <source>
        <dbReference type="Proteomes" id="UP000192360"/>
    </source>
</evidence>
<dbReference type="RefSeq" id="WP_084061761.1">
    <property type="nucleotide sequence ID" value="NZ_FWXO01000004.1"/>
</dbReference>
<dbReference type="AlphaFoldDB" id="A0A1W2BIK9"/>
<name>A0A1W2BIK9_9FLAO</name>
<protein>
    <submittedName>
        <fullName evidence="1">SEC-C motif-containing protein</fullName>
    </submittedName>
</protein>
<dbReference type="EMBL" id="FWXO01000004">
    <property type="protein sequence ID" value="SMC72713.1"/>
    <property type="molecule type" value="Genomic_DNA"/>
</dbReference>
<dbReference type="InterPro" id="IPR004027">
    <property type="entry name" value="SEC_C_motif"/>
</dbReference>
<dbReference type="OrthoDB" id="21421at2"/>
<sequence>MKEKTKLERDIDRFCEVYPSFKYYKNYNKKFCHLIGNLDVCDLEGNYYFTFKIKIYLNKDKYPYSIPRIQEITEYIKRTDENHIDEEGFCCLDIEHILEKESRKGIDLTTFYKNKVYPFFTNYIFKKETGDYANGEYAHFFDGVIQYYKEELEIEDFKLITNIIYAVASNSIPNRNELCLCGSELKIKQCHLIKINSLKSLSKSRLISDLINFEKFVNTNYSNHFTSNKQKRTL</sequence>
<evidence type="ECO:0000313" key="1">
    <source>
        <dbReference type="EMBL" id="SMC72713.1"/>
    </source>
</evidence>
<dbReference type="Proteomes" id="UP000192360">
    <property type="component" value="Unassembled WGS sequence"/>
</dbReference>
<dbReference type="InterPro" id="IPR016135">
    <property type="entry name" value="UBQ-conjugating_enzyme/RWD"/>
</dbReference>